<evidence type="ECO:0000256" key="1">
    <source>
        <dbReference type="SAM" id="Phobius"/>
    </source>
</evidence>
<feature type="transmembrane region" description="Helical" evidence="1">
    <location>
        <begin position="56"/>
        <end position="76"/>
    </location>
</feature>
<name>A0A1A8Z1R6_9ACTN</name>
<dbReference type="Proteomes" id="UP000198765">
    <property type="component" value="Chromosome I"/>
</dbReference>
<dbReference type="AlphaFoldDB" id="A0A1A8Z1R6"/>
<feature type="transmembrane region" description="Helical" evidence="1">
    <location>
        <begin position="88"/>
        <end position="111"/>
    </location>
</feature>
<keyword evidence="1" id="KW-1133">Transmembrane helix</keyword>
<organism evidence="2 3">
    <name type="scientific">Micromonospora narathiwatensis</name>
    <dbReference type="NCBI Taxonomy" id="299146"/>
    <lineage>
        <taxon>Bacteria</taxon>
        <taxon>Bacillati</taxon>
        <taxon>Actinomycetota</taxon>
        <taxon>Actinomycetes</taxon>
        <taxon>Micromonosporales</taxon>
        <taxon>Micromonosporaceae</taxon>
        <taxon>Micromonospora</taxon>
    </lineage>
</organism>
<keyword evidence="1" id="KW-0472">Membrane</keyword>
<evidence type="ECO:0000313" key="3">
    <source>
        <dbReference type="Proteomes" id="UP000198765"/>
    </source>
</evidence>
<reference evidence="2 3" key="1">
    <citation type="submission" date="2016-06" db="EMBL/GenBank/DDBJ databases">
        <authorList>
            <person name="Kjaerup R.B."/>
            <person name="Dalgaard T.S."/>
            <person name="Juul-Madsen H.R."/>
        </authorList>
    </citation>
    <scope>NUCLEOTIDE SEQUENCE [LARGE SCALE GENOMIC DNA]</scope>
    <source>
        <strain evidence="2 3">DSM 45248</strain>
    </source>
</reference>
<keyword evidence="1" id="KW-0812">Transmembrane</keyword>
<dbReference type="EMBL" id="LT594324">
    <property type="protein sequence ID" value="SBT37848.1"/>
    <property type="molecule type" value="Genomic_DNA"/>
</dbReference>
<protein>
    <submittedName>
        <fullName evidence="2">Uncharacterized protein</fullName>
    </submittedName>
</protein>
<gene>
    <name evidence="2" type="ORF">GA0070621_0236</name>
</gene>
<keyword evidence="3" id="KW-1185">Reference proteome</keyword>
<dbReference type="PATRIC" id="fig|299146.4.peg.236"/>
<proteinExistence type="predicted"/>
<feature type="transmembrane region" description="Helical" evidence="1">
    <location>
        <begin position="131"/>
        <end position="153"/>
    </location>
</feature>
<accession>A0A1A8Z1R6</accession>
<sequence length="157" mass="17242">MDLLAWPGPRLAGWVAKVLDVEGRTPEARRAEVIRDMTSAPGDDYELFLRHLTRSVTWFVLLALVFPATLLLLVPASFLPGGRDGTPFLAILFAASLLTFFALFMACVHLLKALVVNYLLEDRWDGRSRVGRALMLAQTPDVVVALGLAVLVARSLV</sequence>
<evidence type="ECO:0000313" key="2">
    <source>
        <dbReference type="EMBL" id="SBT37848.1"/>
    </source>
</evidence>